<dbReference type="RefSeq" id="WP_394824423.1">
    <property type="nucleotide sequence ID" value="NZ_CP089984.1"/>
</dbReference>
<evidence type="ECO:0000313" key="2">
    <source>
        <dbReference type="Proteomes" id="UP001370348"/>
    </source>
</evidence>
<evidence type="ECO:0008006" key="3">
    <source>
        <dbReference type="Google" id="ProtNLM"/>
    </source>
</evidence>
<dbReference type="EMBL" id="CP089984">
    <property type="protein sequence ID" value="WXB14801.1"/>
    <property type="molecule type" value="Genomic_DNA"/>
</dbReference>
<accession>A0ABZ2M0C5</accession>
<proteinExistence type="predicted"/>
<sequence>MPKPFTVPRHLLPSLAQLRDMPEGHLDELVDHVRDAGTLLSEADLQKSLDQFLPKEAVKPLIELLLSLYSLQKQNSISTEEVIHGISAALTHLPQPHRWDDAQIRKWNQRTSQLIALLSLDNLYLLDKAVDLRFEQTNVLLRMRLLADVRPVFARDVPEPRGAIVTQTLRLEYLGDGDGLRKSISFAMDAKDIKELHRQCERALAKAKAIATLLNDKAQLRTSVSGESDDD</sequence>
<keyword evidence="2" id="KW-1185">Reference proteome</keyword>
<name>A0ABZ2M0C5_9BACT</name>
<reference evidence="1 2" key="1">
    <citation type="submission" date="2021-12" db="EMBL/GenBank/DDBJ databases">
        <title>Discovery of the Pendulisporaceae a myxobacterial family with distinct sporulation behavior and unique specialized metabolism.</title>
        <authorList>
            <person name="Garcia R."/>
            <person name="Popoff A."/>
            <person name="Bader C.D."/>
            <person name="Loehr J."/>
            <person name="Walesch S."/>
            <person name="Walt C."/>
            <person name="Boldt J."/>
            <person name="Bunk B."/>
            <person name="Haeckl F.J.F.P.J."/>
            <person name="Gunesch A.P."/>
            <person name="Birkelbach J."/>
            <person name="Nuebel U."/>
            <person name="Pietschmann T."/>
            <person name="Bach T."/>
            <person name="Mueller R."/>
        </authorList>
    </citation>
    <scope>NUCLEOTIDE SEQUENCE [LARGE SCALE GENOMIC DNA]</scope>
    <source>
        <strain evidence="1 2">MSr11954</strain>
    </source>
</reference>
<evidence type="ECO:0000313" key="1">
    <source>
        <dbReference type="EMBL" id="WXB14801.1"/>
    </source>
</evidence>
<protein>
    <recommendedName>
        <fullName evidence="3">COMM domain-containing protein</fullName>
    </recommendedName>
</protein>
<organism evidence="1 2">
    <name type="scientific">Pendulispora albinea</name>
    <dbReference type="NCBI Taxonomy" id="2741071"/>
    <lineage>
        <taxon>Bacteria</taxon>
        <taxon>Pseudomonadati</taxon>
        <taxon>Myxococcota</taxon>
        <taxon>Myxococcia</taxon>
        <taxon>Myxococcales</taxon>
        <taxon>Sorangiineae</taxon>
        <taxon>Pendulisporaceae</taxon>
        <taxon>Pendulispora</taxon>
    </lineage>
</organism>
<gene>
    <name evidence="1" type="ORF">LZC94_44160</name>
</gene>
<dbReference type="Proteomes" id="UP001370348">
    <property type="component" value="Chromosome"/>
</dbReference>